<protein>
    <submittedName>
        <fullName evidence="1">Uncharacterized protein</fullName>
    </submittedName>
</protein>
<dbReference type="EMBL" id="JAWXXR010000001">
    <property type="protein sequence ID" value="MDX6014892.1"/>
    <property type="molecule type" value="Genomic_DNA"/>
</dbReference>
<evidence type="ECO:0000313" key="1">
    <source>
        <dbReference type="EMBL" id="MDX6014892.1"/>
    </source>
</evidence>
<evidence type="ECO:0000313" key="2">
    <source>
        <dbReference type="Proteomes" id="UP001272773"/>
    </source>
</evidence>
<keyword evidence="2" id="KW-1185">Reference proteome</keyword>
<name>A0ABU4Q622_9GAMM</name>
<proteinExistence type="predicted"/>
<dbReference type="Proteomes" id="UP001272773">
    <property type="component" value="Unassembled WGS sequence"/>
</dbReference>
<gene>
    <name evidence="1" type="ORF">SIL79_00670</name>
</gene>
<dbReference type="GeneID" id="88621976"/>
<sequence length="96" mass="11194">MSLTQSFHFLEWQYWHQLFIYLGELSSRIKKWQPKGLPYKVVQKVVQRMKTRCASAGLPSKGGDDETLEKGSVIQSRLCRKSFLEREIFLLTLVCA</sequence>
<comment type="caution">
    <text evidence="1">The sequence shown here is derived from an EMBL/GenBank/DDBJ whole genome shotgun (WGS) entry which is preliminary data.</text>
</comment>
<dbReference type="RefSeq" id="WP_319618896.1">
    <property type="nucleotide sequence ID" value="NZ_JAWXXR010000001.1"/>
</dbReference>
<reference evidence="1 2" key="1">
    <citation type="submission" date="2023-11" db="EMBL/GenBank/DDBJ databases">
        <title>MicrobeMod: A computational toolkit for identifying prokaryotic methylation and restriction-modification with nanopore sequencing.</title>
        <authorList>
            <person name="Crits-Christoph A."/>
            <person name="Kang S.C."/>
            <person name="Lee H."/>
            <person name="Ostrov N."/>
        </authorList>
    </citation>
    <scope>NUCLEOTIDE SEQUENCE [LARGE SCALE GENOMIC DNA]</scope>
    <source>
        <strain evidence="1 2">ATCC BAA-2732</strain>
    </source>
</reference>
<organism evidence="1 2">
    <name type="scientific">Shewanella indica</name>
    <dbReference type="NCBI Taxonomy" id="768528"/>
    <lineage>
        <taxon>Bacteria</taxon>
        <taxon>Pseudomonadati</taxon>
        <taxon>Pseudomonadota</taxon>
        <taxon>Gammaproteobacteria</taxon>
        <taxon>Alteromonadales</taxon>
        <taxon>Shewanellaceae</taxon>
        <taxon>Shewanella</taxon>
    </lineage>
</organism>
<accession>A0ABU4Q622</accession>